<gene>
    <name evidence="3" type="ORF">LTRI10_LOCUS1510</name>
</gene>
<dbReference type="AlphaFoldDB" id="A0AAV2CBR8"/>
<accession>A0AAV2CBR8</accession>
<feature type="region of interest" description="Disordered" evidence="1">
    <location>
        <begin position="1"/>
        <end position="29"/>
    </location>
</feature>
<dbReference type="EMBL" id="OZ034813">
    <property type="protein sequence ID" value="CAL1353621.1"/>
    <property type="molecule type" value="Genomic_DNA"/>
</dbReference>
<dbReference type="Proteomes" id="UP001497516">
    <property type="component" value="Chromosome 1"/>
</dbReference>
<organism evidence="3 4">
    <name type="scientific">Linum trigynum</name>
    <dbReference type="NCBI Taxonomy" id="586398"/>
    <lineage>
        <taxon>Eukaryota</taxon>
        <taxon>Viridiplantae</taxon>
        <taxon>Streptophyta</taxon>
        <taxon>Embryophyta</taxon>
        <taxon>Tracheophyta</taxon>
        <taxon>Spermatophyta</taxon>
        <taxon>Magnoliopsida</taxon>
        <taxon>eudicotyledons</taxon>
        <taxon>Gunneridae</taxon>
        <taxon>Pentapetalae</taxon>
        <taxon>rosids</taxon>
        <taxon>fabids</taxon>
        <taxon>Malpighiales</taxon>
        <taxon>Linaceae</taxon>
        <taxon>Linum</taxon>
    </lineage>
</organism>
<feature type="domain" description="Myb/SANT-like" evidence="2">
    <location>
        <begin position="32"/>
        <end position="124"/>
    </location>
</feature>
<evidence type="ECO:0000259" key="2">
    <source>
        <dbReference type="Pfam" id="PF12776"/>
    </source>
</evidence>
<keyword evidence="4" id="KW-1185">Reference proteome</keyword>
<reference evidence="3 4" key="1">
    <citation type="submission" date="2024-04" db="EMBL/GenBank/DDBJ databases">
        <authorList>
            <person name="Fracassetti M."/>
        </authorList>
    </citation>
    <scope>NUCLEOTIDE SEQUENCE [LARGE SCALE GENOMIC DNA]</scope>
</reference>
<protein>
    <recommendedName>
        <fullName evidence="2">Myb/SANT-like domain-containing protein</fullName>
    </recommendedName>
</protein>
<evidence type="ECO:0000256" key="1">
    <source>
        <dbReference type="SAM" id="MobiDB-lite"/>
    </source>
</evidence>
<feature type="region of interest" description="Disordered" evidence="1">
    <location>
        <begin position="216"/>
        <end position="243"/>
    </location>
</feature>
<evidence type="ECO:0000313" key="4">
    <source>
        <dbReference type="Proteomes" id="UP001497516"/>
    </source>
</evidence>
<sequence length="336" mass="37645">MIDDEMNEGFMETQSASQAASDSDKKAREYNKWTENEDAAFIESMLHLLETKEVECGNFKNGGFKKLEALMVKKIPGFSKNVGSRHRWFKNKHAAICEIKNGGCSGFGWDENKKTVVADDDVYSAWIKANSSFSGLKKPFLYFDQLSMIFGKDRAMGGEATDINMESPTTHGVESAAATNFNFADGIGVESVYDDETSQRVLEHIINEGVSHRTFLKVPESAPSKPTKSSGSNKRSRNSKDETSTSVVACEIAKLNPLMEKATMNIEKMANSFCLEDELTVRRGRLYEELSKVEGLTSEQCISAAMVLIKDDRIAQLYYQLPTEEEKFHFLLRIID</sequence>
<dbReference type="Pfam" id="PF12776">
    <property type="entry name" value="Myb_DNA-bind_3"/>
    <property type="match status" value="1"/>
</dbReference>
<evidence type="ECO:0000313" key="3">
    <source>
        <dbReference type="EMBL" id="CAL1353621.1"/>
    </source>
</evidence>
<name>A0AAV2CBR8_9ROSI</name>
<dbReference type="InterPro" id="IPR024752">
    <property type="entry name" value="Myb/SANT-like_dom"/>
</dbReference>
<proteinExistence type="predicted"/>
<dbReference type="PANTHER" id="PTHR46250">
    <property type="entry name" value="MYB/SANT-LIKE DNA-BINDING DOMAIN PROTEIN-RELATED"/>
    <property type="match status" value="1"/>
</dbReference>
<dbReference type="PANTHER" id="PTHR46250:SF18">
    <property type="entry name" value="MYB_SANT-LIKE DOMAIN-CONTAINING PROTEIN"/>
    <property type="match status" value="1"/>
</dbReference>